<feature type="domain" description="Cytochrome c" evidence="6">
    <location>
        <begin position="44"/>
        <end position="185"/>
    </location>
</feature>
<dbReference type="Gene3D" id="1.10.760.10">
    <property type="entry name" value="Cytochrome c-like domain"/>
    <property type="match status" value="1"/>
</dbReference>
<dbReference type="RefSeq" id="WP_163285291.1">
    <property type="nucleotide sequence ID" value="NZ_JAAGVY010000017.1"/>
</dbReference>
<dbReference type="InterPro" id="IPR009056">
    <property type="entry name" value="Cyt_c-like_dom"/>
</dbReference>
<protein>
    <submittedName>
        <fullName evidence="7">Diheme cytochrome c-553</fullName>
    </submittedName>
</protein>
<dbReference type="InterPro" id="IPR051459">
    <property type="entry name" value="Cytochrome_c-type_DH"/>
</dbReference>
<dbReference type="InterPro" id="IPR036909">
    <property type="entry name" value="Cyt_c-like_dom_sf"/>
</dbReference>
<dbReference type="PROSITE" id="PS51007">
    <property type="entry name" value="CYTC"/>
    <property type="match status" value="1"/>
</dbReference>
<name>A0A7K3WQG1_9FLAO</name>
<dbReference type="PANTHER" id="PTHR35008">
    <property type="entry name" value="BLL4482 PROTEIN-RELATED"/>
    <property type="match status" value="1"/>
</dbReference>
<evidence type="ECO:0000313" key="8">
    <source>
        <dbReference type="Proteomes" id="UP000486602"/>
    </source>
</evidence>
<evidence type="ECO:0000259" key="6">
    <source>
        <dbReference type="PROSITE" id="PS51007"/>
    </source>
</evidence>
<organism evidence="7 8">
    <name type="scientific">Cryomorpha ignava</name>
    <dbReference type="NCBI Taxonomy" id="101383"/>
    <lineage>
        <taxon>Bacteria</taxon>
        <taxon>Pseudomonadati</taxon>
        <taxon>Bacteroidota</taxon>
        <taxon>Flavobacteriia</taxon>
        <taxon>Flavobacteriales</taxon>
        <taxon>Cryomorphaceae</taxon>
        <taxon>Cryomorpha</taxon>
    </lineage>
</organism>
<dbReference type="AlphaFoldDB" id="A0A7K3WQG1"/>
<keyword evidence="2 4" id="KW-0479">Metal-binding</keyword>
<feature type="signal peptide" evidence="5">
    <location>
        <begin position="1"/>
        <end position="27"/>
    </location>
</feature>
<gene>
    <name evidence="7" type="ORF">G3O08_10335</name>
</gene>
<evidence type="ECO:0000256" key="5">
    <source>
        <dbReference type="SAM" id="SignalP"/>
    </source>
</evidence>
<keyword evidence="5" id="KW-0732">Signal</keyword>
<dbReference type="SUPFAM" id="SSF46626">
    <property type="entry name" value="Cytochrome c"/>
    <property type="match status" value="1"/>
</dbReference>
<dbReference type="GO" id="GO:0009055">
    <property type="term" value="F:electron transfer activity"/>
    <property type="evidence" value="ECO:0007669"/>
    <property type="project" value="InterPro"/>
</dbReference>
<reference evidence="7 8" key="1">
    <citation type="submission" date="2020-02" db="EMBL/GenBank/DDBJ databases">
        <title>Out from the shadows clarifying the taxonomy of the family Cryomorphaceae and related taxa by utilizing the GTDB taxonomic framework.</title>
        <authorList>
            <person name="Bowman J.P."/>
        </authorList>
    </citation>
    <scope>NUCLEOTIDE SEQUENCE [LARGE SCALE GENOMIC DNA]</scope>
    <source>
        <strain evidence="7 8">QSSC 1-22</strain>
    </source>
</reference>
<evidence type="ECO:0000256" key="3">
    <source>
        <dbReference type="ARBA" id="ARBA00023004"/>
    </source>
</evidence>
<keyword evidence="3 4" id="KW-0408">Iron</keyword>
<proteinExistence type="predicted"/>
<dbReference type="GO" id="GO:0046872">
    <property type="term" value="F:metal ion binding"/>
    <property type="evidence" value="ECO:0007669"/>
    <property type="project" value="UniProtKB-KW"/>
</dbReference>
<evidence type="ECO:0000313" key="7">
    <source>
        <dbReference type="EMBL" id="NEN23897.1"/>
    </source>
</evidence>
<evidence type="ECO:0000256" key="4">
    <source>
        <dbReference type="PROSITE-ProRule" id="PRU00433"/>
    </source>
</evidence>
<dbReference type="PANTHER" id="PTHR35008:SF4">
    <property type="entry name" value="BLL4482 PROTEIN"/>
    <property type="match status" value="1"/>
</dbReference>
<accession>A0A7K3WQG1</accession>
<dbReference type="Proteomes" id="UP000486602">
    <property type="component" value="Unassembled WGS sequence"/>
</dbReference>
<keyword evidence="1 4" id="KW-0349">Heme</keyword>
<evidence type="ECO:0000256" key="2">
    <source>
        <dbReference type="ARBA" id="ARBA00022723"/>
    </source>
</evidence>
<comment type="caution">
    <text evidence="7">The sequence shown here is derived from an EMBL/GenBank/DDBJ whole genome shotgun (WGS) entry which is preliminary data.</text>
</comment>
<sequence length="201" mass="21970">MKAKFQMLILATALLGLSLACTQQKEADIPSSNLQIAAVESPESVINRGEYLTKVIGCDHCHSPKKMTAQGPVIDIDKYMMGYPADRPLPEYDAANVAPGKWVLMNGDLTAAVGPWGITYASNLTPDPTGIGNWTFENFKLALTQGKYKGIESGRTIMPPMPWQSLGKMDETDMKAIFAYLKSLKPIENQVPAYTPPMAMN</sequence>
<feature type="chain" id="PRO_5029498045" evidence="5">
    <location>
        <begin position="28"/>
        <end position="201"/>
    </location>
</feature>
<dbReference type="EMBL" id="JAAGVY010000017">
    <property type="protein sequence ID" value="NEN23897.1"/>
    <property type="molecule type" value="Genomic_DNA"/>
</dbReference>
<dbReference type="PROSITE" id="PS51257">
    <property type="entry name" value="PROKAR_LIPOPROTEIN"/>
    <property type="match status" value="1"/>
</dbReference>
<keyword evidence="8" id="KW-1185">Reference proteome</keyword>
<dbReference type="GO" id="GO:0020037">
    <property type="term" value="F:heme binding"/>
    <property type="evidence" value="ECO:0007669"/>
    <property type="project" value="InterPro"/>
</dbReference>
<evidence type="ECO:0000256" key="1">
    <source>
        <dbReference type="ARBA" id="ARBA00022617"/>
    </source>
</evidence>